<dbReference type="InterPro" id="IPR043472">
    <property type="entry name" value="Macro_dom-like"/>
</dbReference>
<dbReference type="EMBL" id="LR134406">
    <property type="protein sequence ID" value="VEH70733.1"/>
    <property type="molecule type" value="Genomic_DNA"/>
</dbReference>
<dbReference type="SUPFAM" id="SSF52949">
    <property type="entry name" value="Macro domain-like"/>
    <property type="match status" value="1"/>
</dbReference>
<evidence type="ECO:0000259" key="9">
    <source>
        <dbReference type="PROSITE" id="PS00631"/>
    </source>
</evidence>
<sequence length="497" mass="51123">MSTNIPALKTAKSIDRDADVVVVGLTSVGGTPTLVGVPTDLEKAWSKQLPSPLLDTVVALGARSELGTLTTLPPVPQRLVVVGLGDVDVTPSALRHACGVALRKISGTKDAENLNVTISLELHDPELARAAAEGAVLGAYRIPRITQKPQKSSVAAITLVTGRAQLKESVEEAGVIAAAVVQARDWINTPPNLLYPETFAESAKAHVSDLKVGAEILDEKALAKGGYGGILAVGGGSSRSPRLLRLTWAPRGAKFHLALVGKGITFDSGGLDIKPAGQMASMTCDMSGAAAVIAATRAIAALGLSVKVTTYAAMAENLPSGTAYRSADVLTMFDGTTVENANTDAEGRLVMADALGRAGTDSPNLIVDVATLTGACMVALGKRTAGLMASDDATADRLLDAAEAAGEGFWHLPITDDIREGLKSDVADLRSSGKNRYGGALTAAAFLQHFIPEGVSWAHLDIAGPAWNDESPYGYTPLGGTGAAVRTLVALATQLAG</sequence>
<feature type="active site" evidence="8">
    <location>
        <position position="274"/>
    </location>
</feature>
<comment type="function">
    <text evidence="7 8">Presumably involved in the processing and regular turnover of intracellular proteins. Catalyzes the removal of unsubstituted N-terminal amino acids from various peptides.</text>
</comment>
<proteinExistence type="inferred from homology"/>
<dbReference type="EC" id="3.4.11.1" evidence="8"/>
<comment type="catalytic activity">
    <reaction evidence="1 8">
        <text>Release of an N-terminal amino acid, Xaa-|-Yaa-, in which Xaa is preferably Leu, but may be other amino acids including Pro although not Arg or Lys, and Yaa may be Pro. Amino acid amides and methyl esters are also readily hydrolyzed, but rates on arylamides are exceedingly low.</text>
        <dbReference type="EC" id="3.4.11.1"/>
    </reaction>
</comment>
<dbReference type="GeneID" id="64407491"/>
<reference evidence="10 11" key="1">
    <citation type="submission" date="2018-12" db="EMBL/GenBank/DDBJ databases">
        <authorList>
            <consortium name="Pathogen Informatics"/>
        </authorList>
    </citation>
    <scope>NUCLEOTIDE SEQUENCE [LARGE SCALE GENOMIC DNA]</scope>
    <source>
        <strain evidence="10 11">NCTC12967</strain>
    </source>
</reference>
<dbReference type="InterPro" id="IPR000819">
    <property type="entry name" value="Peptidase_M17_C"/>
</dbReference>
<feature type="binding site" evidence="8">
    <location>
        <position position="346"/>
    </location>
    <ligand>
        <name>Mn(2+)</name>
        <dbReference type="ChEBI" id="CHEBI:29035"/>
        <label>2</label>
    </ligand>
</feature>
<dbReference type="PROSITE" id="PS00631">
    <property type="entry name" value="CYTOSOL_AP"/>
    <property type="match status" value="1"/>
</dbReference>
<evidence type="ECO:0000313" key="10">
    <source>
        <dbReference type="EMBL" id="VEH70733.1"/>
    </source>
</evidence>
<evidence type="ECO:0000256" key="5">
    <source>
        <dbReference type="ARBA" id="ARBA00022670"/>
    </source>
</evidence>
<feature type="active site" evidence="8">
    <location>
        <position position="348"/>
    </location>
</feature>
<evidence type="ECO:0000256" key="8">
    <source>
        <dbReference type="HAMAP-Rule" id="MF_00181"/>
    </source>
</evidence>
<evidence type="ECO:0000256" key="1">
    <source>
        <dbReference type="ARBA" id="ARBA00000135"/>
    </source>
</evidence>
<dbReference type="InterPro" id="IPR011356">
    <property type="entry name" value="Leucine_aapep/pepB"/>
</dbReference>
<keyword evidence="8" id="KW-0963">Cytoplasm</keyword>
<keyword evidence="4 8" id="KW-0031">Aminopeptidase</keyword>
<comment type="subcellular location">
    <subcellularLocation>
        <location evidence="8">Cytoplasm</location>
    </subcellularLocation>
</comment>
<keyword evidence="8" id="KW-0479">Metal-binding</keyword>
<evidence type="ECO:0000256" key="3">
    <source>
        <dbReference type="ARBA" id="ARBA00009528"/>
    </source>
</evidence>
<dbReference type="Pfam" id="PF02789">
    <property type="entry name" value="Peptidase_M17_N"/>
    <property type="match status" value="1"/>
</dbReference>
<evidence type="ECO:0000313" key="11">
    <source>
        <dbReference type="Proteomes" id="UP000273044"/>
    </source>
</evidence>
<dbReference type="Proteomes" id="UP000273044">
    <property type="component" value="Chromosome"/>
</dbReference>
<dbReference type="PRINTS" id="PR00481">
    <property type="entry name" value="LAMNOPPTDASE"/>
</dbReference>
<dbReference type="InterPro" id="IPR023042">
    <property type="entry name" value="Peptidase_M17_leu_NH2_pept"/>
</dbReference>
<organism evidence="10 11">
    <name type="scientific">Arachnia propionica</name>
    <dbReference type="NCBI Taxonomy" id="1750"/>
    <lineage>
        <taxon>Bacteria</taxon>
        <taxon>Bacillati</taxon>
        <taxon>Actinomycetota</taxon>
        <taxon>Actinomycetes</taxon>
        <taxon>Propionibacteriales</taxon>
        <taxon>Propionibacteriaceae</taxon>
        <taxon>Arachnia</taxon>
    </lineage>
</organism>
<keyword evidence="6 8" id="KW-0378">Hydrolase</keyword>
<dbReference type="Gene3D" id="3.40.220.10">
    <property type="entry name" value="Leucine Aminopeptidase, subunit E, domain 1"/>
    <property type="match status" value="1"/>
</dbReference>
<comment type="catalytic activity">
    <reaction evidence="2 8">
        <text>Release of an N-terminal amino acid, preferentially leucine, but not glutamic or aspartic acids.</text>
        <dbReference type="EC" id="3.4.11.10"/>
    </reaction>
</comment>
<dbReference type="SUPFAM" id="SSF53187">
    <property type="entry name" value="Zn-dependent exopeptidases"/>
    <property type="match status" value="1"/>
</dbReference>
<feature type="binding site" evidence="8">
    <location>
        <position position="285"/>
    </location>
    <ligand>
        <name>Mn(2+)</name>
        <dbReference type="ChEBI" id="CHEBI:29035"/>
        <label>2</label>
    </ligand>
</feature>
<dbReference type="GO" id="GO:0070006">
    <property type="term" value="F:metalloaminopeptidase activity"/>
    <property type="evidence" value="ECO:0007669"/>
    <property type="project" value="InterPro"/>
</dbReference>
<comment type="similarity">
    <text evidence="3 8">Belongs to the peptidase M17 family.</text>
</comment>
<dbReference type="InterPro" id="IPR008283">
    <property type="entry name" value="Peptidase_M17_N"/>
</dbReference>
<feature type="binding site" evidence="8">
    <location>
        <position position="262"/>
    </location>
    <ligand>
        <name>Mn(2+)</name>
        <dbReference type="ChEBI" id="CHEBI:29035"/>
        <label>2</label>
    </ligand>
</feature>
<evidence type="ECO:0000256" key="2">
    <source>
        <dbReference type="ARBA" id="ARBA00000967"/>
    </source>
</evidence>
<dbReference type="Pfam" id="PF00883">
    <property type="entry name" value="Peptidase_M17"/>
    <property type="match status" value="1"/>
</dbReference>
<feature type="domain" description="Cytosol aminopeptidase" evidence="9">
    <location>
        <begin position="342"/>
        <end position="349"/>
    </location>
</feature>
<dbReference type="PANTHER" id="PTHR11963">
    <property type="entry name" value="LEUCINE AMINOPEPTIDASE-RELATED"/>
    <property type="match status" value="1"/>
</dbReference>
<comment type="cofactor">
    <cofactor evidence="8">
        <name>Mn(2+)</name>
        <dbReference type="ChEBI" id="CHEBI:29035"/>
    </cofactor>
    <text evidence="8">Binds 2 manganese ions per subunit.</text>
</comment>
<feature type="binding site" evidence="8">
    <location>
        <position position="346"/>
    </location>
    <ligand>
        <name>Mn(2+)</name>
        <dbReference type="ChEBI" id="CHEBI:29035"/>
        <label>1</label>
    </ligand>
</feature>
<feature type="binding site" evidence="8">
    <location>
        <position position="344"/>
    </location>
    <ligand>
        <name>Mn(2+)</name>
        <dbReference type="ChEBI" id="CHEBI:29035"/>
        <label>1</label>
    </ligand>
</feature>
<evidence type="ECO:0000256" key="4">
    <source>
        <dbReference type="ARBA" id="ARBA00022438"/>
    </source>
</evidence>
<dbReference type="GO" id="GO:0030145">
    <property type="term" value="F:manganese ion binding"/>
    <property type="evidence" value="ECO:0007669"/>
    <property type="project" value="UniProtKB-UniRule"/>
</dbReference>
<dbReference type="RefSeq" id="WP_061788298.1">
    <property type="nucleotide sequence ID" value="NZ_CAJZDL010000126.1"/>
</dbReference>
<dbReference type="CDD" id="cd00433">
    <property type="entry name" value="Peptidase_M17"/>
    <property type="match status" value="1"/>
</dbReference>
<dbReference type="AlphaFoldDB" id="A0A3S4UFT0"/>
<dbReference type="EC" id="3.4.11.10" evidence="8"/>
<feature type="binding site" evidence="8">
    <location>
        <position position="267"/>
    </location>
    <ligand>
        <name>Mn(2+)</name>
        <dbReference type="ChEBI" id="CHEBI:29035"/>
        <label>1</label>
    </ligand>
</feature>
<evidence type="ECO:0000256" key="6">
    <source>
        <dbReference type="ARBA" id="ARBA00022801"/>
    </source>
</evidence>
<dbReference type="PANTHER" id="PTHR11963:SF23">
    <property type="entry name" value="CYTOSOL AMINOPEPTIDASE"/>
    <property type="match status" value="1"/>
</dbReference>
<dbReference type="GO" id="GO:0006508">
    <property type="term" value="P:proteolysis"/>
    <property type="evidence" value="ECO:0007669"/>
    <property type="project" value="UniProtKB-KW"/>
</dbReference>
<dbReference type="Gene3D" id="3.40.630.10">
    <property type="entry name" value="Zn peptidases"/>
    <property type="match status" value="1"/>
</dbReference>
<keyword evidence="11" id="KW-1185">Reference proteome</keyword>
<feature type="binding site" evidence="8">
    <location>
        <position position="267"/>
    </location>
    <ligand>
        <name>Mn(2+)</name>
        <dbReference type="ChEBI" id="CHEBI:29035"/>
        <label>2</label>
    </ligand>
</feature>
<protein>
    <recommendedName>
        <fullName evidence="8">Probable cytosol aminopeptidase</fullName>
        <ecNumber evidence="8">3.4.11.1</ecNumber>
    </recommendedName>
    <alternativeName>
        <fullName evidence="8">Leucine aminopeptidase</fullName>
        <shortName evidence="8">LAP</shortName>
        <ecNumber evidence="8">3.4.11.10</ecNumber>
    </alternativeName>
    <alternativeName>
        <fullName evidence="8">Leucyl aminopeptidase</fullName>
    </alternativeName>
</protein>
<evidence type="ECO:0000256" key="7">
    <source>
        <dbReference type="ARBA" id="ARBA00049972"/>
    </source>
</evidence>
<accession>A0A3S4UFT0</accession>
<name>A0A3S4UFT0_9ACTN</name>
<dbReference type="HAMAP" id="MF_00181">
    <property type="entry name" value="Cytosol_peptidase_M17"/>
    <property type="match status" value="1"/>
</dbReference>
<gene>
    <name evidence="8 10" type="primary">pepA</name>
    <name evidence="10" type="ORF">NCTC12967_02039</name>
</gene>
<dbReference type="GO" id="GO:0005737">
    <property type="term" value="C:cytoplasm"/>
    <property type="evidence" value="ECO:0007669"/>
    <property type="project" value="UniProtKB-SubCell"/>
</dbReference>
<keyword evidence="5 8" id="KW-0645">Protease</keyword>
<dbReference type="NCBIfam" id="NF002073">
    <property type="entry name" value="PRK00913.1-2"/>
    <property type="match status" value="1"/>
</dbReference>
<keyword evidence="8" id="KW-0464">Manganese</keyword>